<evidence type="ECO:0000313" key="3">
    <source>
        <dbReference type="EMBL" id="KAH6887924.1"/>
    </source>
</evidence>
<feature type="compositionally biased region" description="Basic and acidic residues" evidence="2">
    <location>
        <begin position="1"/>
        <end position="10"/>
    </location>
</feature>
<comment type="caution">
    <text evidence="3">The sequence shown here is derived from an EMBL/GenBank/DDBJ whole genome shotgun (WGS) entry which is preliminary data.</text>
</comment>
<sequence>MARFMDSEPQKRKRDATDAGIQPGHSQHPHALHQDTPRSVHYLPRSRCSQLRLIQGDDDTFSDIIGLIGEYESVIDQQESLAVNMGAKLTTPRLLRGIEKFFDGPINTLQSLPFVDPIGWLDIVRFTRSNPKEHALVHKVDGTRWCHFTINGTQVEITESDWRFIWSGALDRFPLDQPLEEDEVAEMATLEILEQRTSMLHNKADEVAARARDLNRRLSQRRQEIERRRNGHLGTPPRLPCLSQTHGEPNCASSYNLHADLLQQFMTASASSPPPTRPTSEAGLSLGGGCRQSPSHSNSDRCAAPVSRSRQNSGYATESNPDNRAEAFRSLVSQRVDQLRKGDSIDPPCDRCRRLKIPCVKHLTACVGCTKKHARCSWKTLTDDEVGRLKQEATLKNSEDVVAVLARAHRERH</sequence>
<gene>
    <name evidence="3" type="ORF">B0T10DRAFT_529718</name>
</gene>
<feature type="region of interest" description="Disordered" evidence="2">
    <location>
        <begin position="268"/>
        <end position="325"/>
    </location>
</feature>
<keyword evidence="4" id="KW-1185">Reference proteome</keyword>
<reference evidence="3 4" key="1">
    <citation type="journal article" date="2021" name="Nat. Commun.">
        <title>Genetic determinants of endophytism in the Arabidopsis root mycobiome.</title>
        <authorList>
            <person name="Mesny F."/>
            <person name="Miyauchi S."/>
            <person name="Thiergart T."/>
            <person name="Pickel B."/>
            <person name="Atanasova L."/>
            <person name="Karlsson M."/>
            <person name="Huettel B."/>
            <person name="Barry K.W."/>
            <person name="Haridas S."/>
            <person name="Chen C."/>
            <person name="Bauer D."/>
            <person name="Andreopoulos W."/>
            <person name="Pangilinan J."/>
            <person name="LaButti K."/>
            <person name="Riley R."/>
            <person name="Lipzen A."/>
            <person name="Clum A."/>
            <person name="Drula E."/>
            <person name="Henrissat B."/>
            <person name="Kohler A."/>
            <person name="Grigoriev I.V."/>
            <person name="Martin F.M."/>
            <person name="Hacquard S."/>
        </authorList>
    </citation>
    <scope>NUCLEOTIDE SEQUENCE [LARGE SCALE GENOMIC DNA]</scope>
    <source>
        <strain evidence="3 4">MPI-CAGE-CH-0241</strain>
    </source>
</reference>
<evidence type="ECO:0000256" key="2">
    <source>
        <dbReference type="SAM" id="MobiDB-lite"/>
    </source>
</evidence>
<dbReference type="CDD" id="cd00067">
    <property type="entry name" value="GAL4"/>
    <property type="match status" value="1"/>
</dbReference>
<dbReference type="EMBL" id="JAGPYM010000013">
    <property type="protein sequence ID" value="KAH6887924.1"/>
    <property type="molecule type" value="Genomic_DNA"/>
</dbReference>
<feature type="region of interest" description="Disordered" evidence="2">
    <location>
        <begin position="214"/>
        <end position="245"/>
    </location>
</feature>
<name>A0A9P8W4L3_9HYPO</name>
<evidence type="ECO:0000256" key="1">
    <source>
        <dbReference type="ARBA" id="ARBA00023242"/>
    </source>
</evidence>
<evidence type="ECO:0000313" key="4">
    <source>
        <dbReference type="Proteomes" id="UP000777438"/>
    </source>
</evidence>
<dbReference type="AlphaFoldDB" id="A0A9P8W4L3"/>
<protein>
    <recommendedName>
        <fullName evidence="5">Zn(2)-C6 fungal-type domain-containing protein</fullName>
    </recommendedName>
</protein>
<accession>A0A9P8W4L3</accession>
<feature type="compositionally biased region" description="Polar residues" evidence="2">
    <location>
        <begin position="308"/>
        <end position="320"/>
    </location>
</feature>
<dbReference type="InterPro" id="IPR001138">
    <property type="entry name" value="Zn2Cys6_DnaBD"/>
</dbReference>
<dbReference type="GO" id="GO:0000981">
    <property type="term" value="F:DNA-binding transcription factor activity, RNA polymerase II-specific"/>
    <property type="evidence" value="ECO:0007669"/>
    <property type="project" value="InterPro"/>
</dbReference>
<proteinExistence type="predicted"/>
<dbReference type="GO" id="GO:0008270">
    <property type="term" value="F:zinc ion binding"/>
    <property type="evidence" value="ECO:0007669"/>
    <property type="project" value="InterPro"/>
</dbReference>
<feature type="region of interest" description="Disordered" evidence="2">
    <location>
        <begin position="1"/>
        <end position="37"/>
    </location>
</feature>
<keyword evidence="1" id="KW-0539">Nucleus</keyword>
<feature type="compositionally biased region" description="Basic and acidic residues" evidence="2">
    <location>
        <begin position="214"/>
        <end position="228"/>
    </location>
</feature>
<dbReference type="Proteomes" id="UP000777438">
    <property type="component" value="Unassembled WGS sequence"/>
</dbReference>
<organism evidence="3 4">
    <name type="scientific">Thelonectria olida</name>
    <dbReference type="NCBI Taxonomy" id="1576542"/>
    <lineage>
        <taxon>Eukaryota</taxon>
        <taxon>Fungi</taxon>
        <taxon>Dikarya</taxon>
        <taxon>Ascomycota</taxon>
        <taxon>Pezizomycotina</taxon>
        <taxon>Sordariomycetes</taxon>
        <taxon>Hypocreomycetidae</taxon>
        <taxon>Hypocreales</taxon>
        <taxon>Nectriaceae</taxon>
        <taxon>Thelonectria</taxon>
    </lineage>
</organism>
<evidence type="ECO:0008006" key="5">
    <source>
        <dbReference type="Google" id="ProtNLM"/>
    </source>
</evidence>
<dbReference type="OrthoDB" id="5422841at2759"/>